<dbReference type="EMBL" id="JANTHZ010000002">
    <property type="protein sequence ID" value="MCS0494788.1"/>
    <property type="molecule type" value="Genomic_DNA"/>
</dbReference>
<dbReference type="Gene3D" id="3.90.180.10">
    <property type="entry name" value="Medium-chain alcohol dehydrogenases, catalytic domain"/>
    <property type="match status" value="1"/>
</dbReference>
<protein>
    <submittedName>
        <fullName evidence="2">Oxidoreductase</fullName>
    </submittedName>
</protein>
<dbReference type="SUPFAM" id="SSF50129">
    <property type="entry name" value="GroES-like"/>
    <property type="match status" value="1"/>
</dbReference>
<dbReference type="InterPro" id="IPR013149">
    <property type="entry name" value="ADH-like_C"/>
</dbReference>
<evidence type="ECO:0000259" key="1">
    <source>
        <dbReference type="SMART" id="SM00829"/>
    </source>
</evidence>
<dbReference type="InterPro" id="IPR011032">
    <property type="entry name" value="GroES-like_sf"/>
</dbReference>
<keyword evidence="3" id="KW-1185">Reference proteome</keyword>
<gene>
    <name evidence="2" type="ORF">NVS89_06730</name>
</gene>
<dbReference type="SUPFAM" id="SSF51735">
    <property type="entry name" value="NAD(P)-binding Rossmann-fold domains"/>
    <property type="match status" value="1"/>
</dbReference>
<evidence type="ECO:0000313" key="2">
    <source>
        <dbReference type="EMBL" id="MCS0494788.1"/>
    </source>
</evidence>
<dbReference type="SMART" id="SM00829">
    <property type="entry name" value="PKS_ER"/>
    <property type="match status" value="1"/>
</dbReference>
<dbReference type="AlphaFoldDB" id="A0A9X2PI14"/>
<name>A0A9X2PI14_9HYPH</name>
<accession>A0A9X2PI14</accession>
<dbReference type="Gene3D" id="3.40.50.720">
    <property type="entry name" value="NAD(P)-binding Rossmann-like Domain"/>
    <property type="match status" value="1"/>
</dbReference>
<dbReference type="InterPro" id="IPR051397">
    <property type="entry name" value="Zn-ADH-like_protein"/>
</dbReference>
<feature type="domain" description="Enoyl reductase (ER)" evidence="1">
    <location>
        <begin position="16"/>
        <end position="326"/>
    </location>
</feature>
<reference evidence="2" key="1">
    <citation type="submission" date="2022-08" db="EMBL/GenBank/DDBJ databases">
        <authorList>
            <person name="Li F."/>
        </authorList>
    </citation>
    <scope>NUCLEOTIDE SEQUENCE</scope>
    <source>
        <strain evidence="2">MQZ15Z-1</strain>
    </source>
</reference>
<dbReference type="Pfam" id="PF08240">
    <property type="entry name" value="ADH_N"/>
    <property type="match status" value="1"/>
</dbReference>
<sequence length="331" mass="34360">MSGNAFQALVLRQADGATTASVETMRDDDLPAGEVTIAVRYSSLNYKDGLAITGKGRIVRNFPMVPGIDLAGVVEESRDARFPAGAEVVLTGWGVGETNWGGMAQKARAKGDWLVARPQAMSLEQTMSFGTAGLTAMLCVDALERHGIDRAREVLVTGASGGVGSVAVALLAKLGYRVAAATGRPEHGAYLRELGAETIVPRAELAQPSRPLASERWGGAVDTVGGQTLVSALAATAYGGAVAACGLVGGADLPGTVMPFIIRGVSLLGIDSVRCPIDRRTTAWRRLSELLPDGLPGEVVEEIGLGEVADKAADIVRGAVRGRVVVKLPEH</sequence>
<dbReference type="InterPro" id="IPR020843">
    <property type="entry name" value="ER"/>
</dbReference>
<dbReference type="PANTHER" id="PTHR43677">
    <property type="entry name" value="SHORT-CHAIN DEHYDROGENASE/REDUCTASE"/>
    <property type="match status" value="1"/>
</dbReference>
<dbReference type="RefSeq" id="WP_258731828.1">
    <property type="nucleotide sequence ID" value="NZ_JANTHZ010000002.1"/>
</dbReference>
<dbReference type="NCBIfam" id="TIGR02823">
    <property type="entry name" value="oxido_YhdH"/>
    <property type="match status" value="1"/>
</dbReference>
<dbReference type="PANTHER" id="PTHR43677:SF1">
    <property type="entry name" value="ACRYLYL-COA REDUCTASE ACUI-RELATED"/>
    <property type="match status" value="1"/>
</dbReference>
<dbReference type="Proteomes" id="UP001151088">
    <property type="component" value="Unassembled WGS sequence"/>
</dbReference>
<organism evidence="2 3">
    <name type="scientific">Ancylobacter mangrovi</name>
    <dbReference type="NCBI Taxonomy" id="2972472"/>
    <lineage>
        <taxon>Bacteria</taxon>
        <taxon>Pseudomonadati</taxon>
        <taxon>Pseudomonadota</taxon>
        <taxon>Alphaproteobacteria</taxon>
        <taxon>Hyphomicrobiales</taxon>
        <taxon>Xanthobacteraceae</taxon>
        <taxon>Ancylobacter</taxon>
    </lineage>
</organism>
<dbReference type="InterPro" id="IPR013154">
    <property type="entry name" value="ADH-like_N"/>
</dbReference>
<dbReference type="InterPro" id="IPR014188">
    <property type="entry name" value="Acrylyl-CoA_reductase_AcuI"/>
</dbReference>
<dbReference type="GO" id="GO:0043957">
    <property type="term" value="F:acryloyl-CoA reductase (NADPH) activity"/>
    <property type="evidence" value="ECO:0007669"/>
    <property type="project" value="TreeGrafter"/>
</dbReference>
<evidence type="ECO:0000313" key="3">
    <source>
        <dbReference type="Proteomes" id="UP001151088"/>
    </source>
</evidence>
<dbReference type="InterPro" id="IPR036291">
    <property type="entry name" value="NAD(P)-bd_dom_sf"/>
</dbReference>
<proteinExistence type="predicted"/>
<dbReference type="Pfam" id="PF00107">
    <property type="entry name" value="ADH_zinc_N"/>
    <property type="match status" value="1"/>
</dbReference>
<comment type="caution">
    <text evidence="2">The sequence shown here is derived from an EMBL/GenBank/DDBJ whole genome shotgun (WGS) entry which is preliminary data.</text>
</comment>
<dbReference type="CDD" id="cd08288">
    <property type="entry name" value="MDR_yhdh"/>
    <property type="match status" value="1"/>
</dbReference>